<keyword evidence="1" id="KW-1133">Transmembrane helix</keyword>
<proteinExistence type="predicted"/>
<feature type="transmembrane region" description="Helical" evidence="1">
    <location>
        <begin position="74"/>
        <end position="96"/>
    </location>
</feature>
<evidence type="ECO:0008006" key="6">
    <source>
        <dbReference type="Google" id="ProtNLM"/>
    </source>
</evidence>
<organism evidence="3 4">
    <name type="scientific">Mycolicibacterium fluoranthenivorans</name>
    <dbReference type="NCBI Taxonomy" id="258505"/>
    <lineage>
        <taxon>Bacteria</taxon>
        <taxon>Bacillati</taxon>
        <taxon>Actinomycetota</taxon>
        <taxon>Actinomycetes</taxon>
        <taxon>Mycobacteriales</taxon>
        <taxon>Mycobacteriaceae</taxon>
        <taxon>Mycolicibacterium</taxon>
    </lineage>
</organism>
<evidence type="ECO:0000313" key="2">
    <source>
        <dbReference type="EMBL" id="QNJ94826.1"/>
    </source>
</evidence>
<protein>
    <recommendedName>
        <fullName evidence="6">DUF4386 domain-containing protein</fullName>
    </recommendedName>
</protein>
<dbReference type="AlphaFoldDB" id="A0A1G4WX18"/>
<evidence type="ECO:0000313" key="5">
    <source>
        <dbReference type="Proteomes" id="UP000515498"/>
    </source>
</evidence>
<evidence type="ECO:0000313" key="3">
    <source>
        <dbReference type="EMBL" id="SCX31437.1"/>
    </source>
</evidence>
<dbReference type="EMBL" id="FMUB01000013">
    <property type="protein sequence ID" value="SCX31437.1"/>
    <property type="molecule type" value="Genomic_DNA"/>
</dbReference>
<feature type="transmembrane region" description="Helical" evidence="1">
    <location>
        <begin position="25"/>
        <end position="48"/>
    </location>
</feature>
<feature type="transmembrane region" description="Helical" evidence="1">
    <location>
        <begin position="188"/>
        <end position="209"/>
    </location>
</feature>
<keyword evidence="1" id="KW-0472">Membrane</keyword>
<feature type="transmembrane region" description="Helical" evidence="1">
    <location>
        <begin position="108"/>
        <end position="134"/>
    </location>
</feature>
<evidence type="ECO:0000256" key="1">
    <source>
        <dbReference type="SAM" id="Phobius"/>
    </source>
</evidence>
<feature type="transmembrane region" description="Helical" evidence="1">
    <location>
        <begin position="154"/>
        <end position="176"/>
    </location>
</feature>
<gene>
    <name evidence="2" type="ORF">HZU40_11575</name>
    <name evidence="3" type="ORF">SAMN02799620_05343</name>
</gene>
<sequence>MHEVDDGAPQRRAEVERCRRVDGEMVLLCALPFVALIWLSAFVLFPGFTPPMSPTMTADQVAEFYRDPDNLPRIRYSMILFNWFCVGLIPVLTLIVMQIRRMAHRTPILSYAVLGCVAGGPTLFLIANVCWLLAAYRPDRAPELTQMFNDLAWITFTSQVPFLIAQSVLLALAVYFDDQPRPVFARWVGLFNLAVAAALLPAAFTALAFDGPLAWDGILSFWLKNAAIALWIIVMSVILAAAIRRERTDRRALVGELASA</sequence>
<reference evidence="2 5" key="3">
    <citation type="submission" date="2020-07" db="EMBL/GenBank/DDBJ databases">
        <title>Draft genome sequence of four isobutane-metabolizing strains capable of cometabolically degrading diverse ether contaminants.</title>
        <authorList>
            <person name="Chen W."/>
            <person name="Faulkner N."/>
            <person name="Smith C."/>
            <person name="Hyman M."/>
        </authorList>
    </citation>
    <scope>NUCLEOTIDE SEQUENCE [LARGE SCALE GENOMIC DNA]</scope>
    <source>
        <strain evidence="2 5">2A</strain>
    </source>
</reference>
<dbReference type="KEGG" id="mflu:HZU40_11575"/>
<reference evidence="4" key="2">
    <citation type="submission" date="2016-10" db="EMBL/GenBank/DDBJ databases">
        <authorList>
            <person name="Varghese N."/>
            <person name="Submissions S."/>
        </authorList>
    </citation>
    <scope>NUCLEOTIDE SEQUENCE [LARGE SCALE GENOMIC DNA]</scope>
    <source>
        <strain evidence="4">UNC267MFSha1.1M11</strain>
    </source>
</reference>
<dbReference type="STRING" id="1502745.SAMN02799620_05343"/>
<accession>A0A1G4WX18</accession>
<feature type="transmembrane region" description="Helical" evidence="1">
    <location>
        <begin position="221"/>
        <end position="243"/>
    </location>
</feature>
<reference evidence="3" key="1">
    <citation type="submission" date="2016-10" db="EMBL/GenBank/DDBJ databases">
        <authorList>
            <person name="de Groot N.N."/>
        </authorList>
    </citation>
    <scope>NUCLEOTIDE SEQUENCE [LARGE SCALE GENOMIC DNA]</scope>
    <source>
        <strain evidence="3">UNC267MFSha1.1M11</strain>
    </source>
</reference>
<dbReference type="Proteomes" id="UP000199707">
    <property type="component" value="Unassembled WGS sequence"/>
</dbReference>
<keyword evidence="1" id="KW-0812">Transmembrane</keyword>
<dbReference type="EMBL" id="CP059894">
    <property type="protein sequence ID" value="QNJ94826.1"/>
    <property type="molecule type" value="Genomic_DNA"/>
</dbReference>
<evidence type="ECO:0000313" key="4">
    <source>
        <dbReference type="Proteomes" id="UP000199707"/>
    </source>
</evidence>
<dbReference type="Proteomes" id="UP000515498">
    <property type="component" value="Chromosome"/>
</dbReference>
<name>A0A1G4WX18_9MYCO</name>